<evidence type="ECO:0000256" key="2">
    <source>
        <dbReference type="ARBA" id="ARBA00023315"/>
    </source>
</evidence>
<dbReference type="Pfam" id="PF00583">
    <property type="entry name" value="Acetyltransf_1"/>
    <property type="match status" value="1"/>
</dbReference>
<dbReference type="GO" id="GO:0008080">
    <property type="term" value="F:N-acetyltransferase activity"/>
    <property type="evidence" value="ECO:0000318"/>
    <property type="project" value="GO_Central"/>
</dbReference>
<evidence type="ECO:0000313" key="5">
    <source>
        <dbReference type="Proteomes" id="UP000008311"/>
    </source>
</evidence>
<gene>
    <name evidence="4" type="ORF">RCOM_0480990</name>
</gene>
<evidence type="ECO:0000313" key="4">
    <source>
        <dbReference type="EMBL" id="EEF31440.1"/>
    </source>
</evidence>
<keyword evidence="5" id="KW-1185">Reference proteome</keyword>
<name>B9SY56_RICCO</name>
<dbReference type="Gene3D" id="3.40.630.30">
    <property type="match status" value="1"/>
</dbReference>
<dbReference type="InterPro" id="IPR051016">
    <property type="entry name" value="Diverse_Substrate_AcTransf"/>
</dbReference>
<protein>
    <submittedName>
        <fullName evidence="4">Tyramine N-feruloyltransferase 4/11, putative</fullName>
        <ecNumber evidence="4">2.3.1.110</ecNumber>
    </submittedName>
</protein>
<dbReference type="eggNOG" id="KOG3216">
    <property type="taxonomic scope" value="Eukaryota"/>
</dbReference>
<evidence type="ECO:0000256" key="1">
    <source>
        <dbReference type="ARBA" id="ARBA00022679"/>
    </source>
</evidence>
<dbReference type="PANTHER" id="PTHR10545:SF29">
    <property type="entry name" value="GH14572P-RELATED"/>
    <property type="match status" value="1"/>
</dbReference>
<dbReference type="EC" id="2.3.1.110" evidence="4"/>
<dbReference type="GO" id="GO:0050366">
    <property type="term" value="F:tyramine N-feruloyltransferase activity"/>
    <property type="evidence" value="ECO:0007669"/>
    <property type="project" value="UniProtKB-EC"/>
</dbReference>
<dbReference type="AlphaFoldDB" id="B9SY56"/>
<feature type="domain" description="N-acetyltransferase" evidence="3">
    <location>
        <begin position="60"/>
        <end position="210"/>
    </location>
</feature>
<dbReference type="KEGG" id="rcu:8268571"/>
<dbReference type="PROSITE" id="PS51186">
    <property type="entry name" value="GNAT"/>
    <property type="match status" value="1"/>
</dbReference>
<dbReference type="STRING" id="3988.B9SY56"/>
<dbReference type="InterPro" id="IPR000182">
    <property type="entry name" value="GNAT_dom"/>
</dbReference>
<dbReference type="Proteomes" id="UP000008311">
    <property type="component" value="Unassembled WGS sequence"/>
</dbReference>
<reference evidence="5" key="1">
    <citation type="journal article" date="2010" name="Nat. Biotechnol.">
        <title>Draft genome sequence of the oilseed species Ricinus communis.</title>
        <authorList>
            <person name="Chan A.P."/>
            <person name="Crabtree J."/>
            <person name="Zhao Q."/>
            <person name="Lorenzi H."/>
            <person name="Orvis J."/>
            <person name="Puiu D."/>
            <person name="Melake-Berhan A."/>
            <person name="Jones K.M."/>
            <person name="Redman J."/>
            <person name="Chen G."/>
            <person name="Cahoon E.B."/>
            <person name="Gedil M."/>
            <person name="Stanke M."/>
            <person name="Haas B.J."/>
            <person name="Wortman J.R."/>
            <person name="Fraser-Liggett C.M."/>
            <person name="Ravel J."/>
            <person name="Rabinowicz P.D."/>
        </authorList>
    </citation>
    <scope>NUCLEOTIDE SEQUENCE [LARGE SCALE GENOMIC DNA]</scope>
    <source>
        <strain evidence="5">cv. Hale</strain>
    </source>
</reference>
<dbReference type="OMA" id="LAIKMRC"/>
<dbReference type="EMBL" id="EQ974242">
    <property type="protein sequence ID" value="EEF31440.1"/>
    <property type="molecule type" value="Genomic_DNA"/>
</dbReference>
<dbReference type="PANTHER" id="PTHR10545">
    <property type="entry name" value="DIAMINE N-ACETYLTRANSFERASE"/>
    <property type="match status" value="1"/>
</dbReference>
<keyword evidence="2 4" id="KW-0012">Acyltransferase</keyword>
<dbReference type="InParanoid" id="B9SY56"/>
<proteinExistence type="predicted"/>
<dbReference type="SUPFAM" id="SSF55729">
    <property type="entry name" value="Acyl-CoA N-acyltransferases (Nat)"/>
    <property type="match status" value="1"/>
</dbReference>
<keyword evidence="1 4" id="KW-0808">Transferase</keyword>
<sequence>MAPVSATPFLSTLYTRVRLATPEDVPHIHKLIYKMADYYHLADTFEATESSLSAHLFKSPPFQSFTTFLAEVSTKPLPRIESPHFTPVERVVQIDRPVIDPDAETFKSTSGGDAVVVGFTLIFPNFSTFMGKPGFHLEDLFIREGHRGFGMGKLLLSAVASQTVKMGYGRVEWTVIDWNVRSHKFYERLGAKVLPDWRICRLSEENLEAYGDAKCHFNFDLN</sequence>
<dbReference type="InterPro" id="IPR016181">
    <property type="entry name" value="Acyl_CoA_acyltransferase"/>
</dbReference>
<organism evidence="4 5">
    <name type="scientific">Ricinus communis</name>
    <name type="common">Castor bean</name>
    <dbReference type="NCBI Taxonomy" id="3988"/>
    <lineage>
        <taxon>Eukaryota</taxon>
        <taxon>Viridiplantae</taxon>
        <taxon>Streptophyta</taxon>
        <taxon>Embryophyta</taxon>
        <taxon>Tracheophyta</taxon>
        <taxon>Spermatophyta</taxon>
        <taxon>Magnoliopsida</taxon>
        <taxon>eudicotyledons</taxon>
        <taxon>Gunneridae</taxon>
        <taxon>Pentapetalae</taxon>
        <taxon>rosids</taxon>
        <taxon>fabids</taxon>
        <taxon>Malpighiales</taxon>
        <taxon>Euphorbiaceae</taxon>
        <taxon>Acalyphoideae</taxon>
        <taxon>Acalypheae</taxon>
        <taxon>Ricinus</taxon>
    </lineage>
</organism>
<accession>B9SY56</accession>
<evidence type="ECO:0000259" key="3">
    <source>
        <dbReference type="PROSITE" id="PS51186"/>
    </source>
</evidence>
<dbReference type="OrthoDB" id="7305308at2759"/>